<dbReference type="Proteomes" id="UP000027855">
    <property type="component" value="Unassembled WGS sequence"/>
</dbReference>
<dbReference type="EMBL" id="JJMT01000033">
    <property type="protein sequence ID" value="KEO43299.1"/>
    <property type="molecule type" value="Genomic_DNA"/>
</dbReference>
<dbReference type="PANTHER" id="PTHR48098:SF6">
    <property type="entry name" value="FERRI-BACILLIBACTIN ESTERASE BESA"/>
    <property type="match status" value="1"/>
</dbReference>
<keyword evidence="1" id="KW-0378">Hydrolase</keyword>
<dbReference type="Pfam" id="PF00756">
    <property type="entry name" value="Esterase"/>
    <property type="match status" value="1"/>
</dbReference>
<reference evidence="1 2" key="1">
    <citation type="submission" date="2014-04" db="EMBL/GenBank/DDBJ databases">
        <title>Variable characteristics of bacteriocin-producing Streptococcus salivarius strains isolated from Malaysian subjects.</title>
        <authorList>
            <person name="Philip K."/>
            <person name="Barbour A."/>
        </authorList>
    </citation>
    <scope>NUCLEOTIDE SEQUENCE [LARGE SCALE GENOMIC DNA]</scope>
    <source>
        <strain evidence="1 2">NU10</strain>
    </source>
</reference>
<dbReference type="AlphaFoldDB" id="A0A074IQD2"/>
<protein>
    <submittedName>
        <fullName evidence="1">Alpha/beta hydrolase</fullName>
    </submittedName>
</protein>
<dbReference type="InterPro" id="IPR029058">
    <property type="entry name" value="AB_hydrolase_fold"/>
</dbReference>
<dbReference type="InterPro" id="IPR050583">
    <property type="entry name" value="Mycobacterial_A85_antigen"/>
</dbReference>
<evidence type="ECO:0000313" key="1">
    <source>
        <dbReference type="EMBL" id="KEO43299.1"/>
    </source>
</evidence>
<sequence>MTLLINKDFVCHGIRVTIALPESYDATKTYPAVFLNDGQLDYLGKLADSVILIGLEPKNRLDDFTPWYAQALRPGSPDFGGKLASYHDHLFGHILNSIQEEFRLDDSRMAYGGYSLGGLAAISSLYSSDKMPFIFSICGSFWYPDFVDYCQSHQLLNKSCSVYLRNGLTEGANHKNRLAKAPSFAKEVHECIKKQCLSTYSAFDPYGHHDNLQERYDAFSDWLIEEWKL</sequence>
<dbReference type="Gene3D" id="3.40.50.1820">
    <property type="entry name" value="alpha/beta hydrolase"/>
    <property type="match status" value="1"/>
</dbReference>
<accession>A0A074IQD2</accession>
<organism evidence="1 2">
    <name type="scientific">Streptococcus salivarius</name>
    <dbReference type="NCBI Taxonomy" id="1304"/>
    <lineage>
        <taxon>Bacteria</taxon>
        <taxon>Bacillati</taxon>
        <taxon>Bacillota</taxon>
        <taxon>Bacilli</taxon>
        <taxon>Lactobacillales</taxon>
        <taxon>Streptococcaceae</taxon>
        <taxon>Streptococcus</taxon>
    </lineage>
</organism>
<comment type="caution">
    <text evidence="1">The sequence shown here is derived from an EMBL/GenBank/DDBJ whole genome shotgun (WGS) entry which is preliminary data.</text>
</comment>
<evidence type="ECO:0000313" key="2">
    <source>
        <dbReference type="Proteomes" id="UP000027855"/>
    </source>
</evidence>
<dbReference type="SUPFAM" id="SSF53474">
    <property type="entry name" value="alpha/beta-Hydrolases"/>
    <property type="match status" value="1"/>
</dbReference>
<proteinExistence type="predicted"/>
<gene>
    <name evidence="1" type="ORF">DL07_07275</name>
</gene>
<dbReference type="InterPro" id="IPR000801">
    <property type="entry name" value="Esterase-like"/>
</dbReference>
<name>A0A074IQD2_STRSL</name>
<dbReference type="RefSeq" id="WP_037603943.1">
    <property type="nucleotide sequence ID" value="NZ_CABIZY010000003.1"/>
</dbReference>
<dbReference type="GO" id="GO:0016787">
    <property type="term" value="F:hydrolase activity"/>
    <property type="evidence" value="ECO:0007669"/>
    <property type="project" value="UniProtKB-KW"/>
</dbReference>
<dbReference type="PANTHER" id="PTHR48098">
    <property type="entry name" value="ENTEROCHELIN ESTERASE-RELATED"/>
    <property type="match status" value="1"/>
</dbReference>